<dbReference type="RefSeq" id="WP_184106595.1">
    <property type="nucleotide sequence ID" value="NZ_JACHNX010000022.1"/>
</dbReference>
<evidence type="ECO:0000313" key="5">
    <source>
        <dbReference type="Proteomes" id="UP000584663"/>
    </source>
</evidence>
<keyword evidence="1" id="KW-0472">Membrane</keyword>
<dbReference type="Proteomes" id="UP000584663">
    <property type="component" value="Unassembled WGS sequence"/>
</dbReference>
<gene>
    <name evidence="3" type="ORF">GGQ89_003493</name>
    <name evidence="4" type="ORF">JYA60_02570</name>
</gene>
<keyword evidence="5" id="KW-1185">Reference proteome</keyword>
<dbReference type="InterPro" id="IPR012373">
    <property type="entry name" value="Ferrdict_sens_TM"/>
</dbReference>
<name>A0AA41DBS9_9SPHN</name>
<reference evidence="4" key="2">
    <citation type="submission" date="2021-01" db="EMBL/GenBank/DDBJ databases">
        <title>Genome Sequencing of Type Strains.</title>
        <authorList>
            <person name="Lemaire J.F."/>
            <person name="Inderbitzin P."/>
            <person name="Collins S.B."/>
            <person name="Wespe N."/>
            <person name="Knight-Connoni V."/>
        </authorList>
    </citation>
    <scope>NUCLEOTIDE SEQUENCE</scope>
    <source>
        <strain evidence="4">DSM 14562</strain>
    </source>
</reference>
<accession>A0AA41DBS9</accession>
<dbReference type="PANTHER" id="PTHR30273:SF2">
    <property type="entry name" value="PROTEIN FECR"/>
    <property type="match status" value="1"/>
</dbReference>
<keyword evidence="1 3" id="KW-0812">Transmembrane</keyword>
<keyword evidence="1" id="KW-1133">Transmembrane helix</keyword>
<dbReference type="AlphaFoldDB" id="A0AA41DBS9"/>
<dbReference type="Proteomes" id="UP000704529">
    <property type="component" value="Unassembled WGS sequence"/>
</dbReference>
<dbReference type="InterPro" id="IPR006860">
    <property type="entry name" value="FecR"/>
</dbReference>
<dbReference type="GO" id="GO:0016989">
    <property type="term" value="F:sigma factor antagonist activity"/>
    <property type="evidence" value="ECO:0007669"/>
    <property type="project" value="TreeGrafter"/>
</dbReference>
<proteinExistence type="predicted"/>
<dbReference type="Gene3D" id="2.60.120.1440">
    <property type="match status" value="1"/>
</dbReference>
<protein>
    <submittedName>
        <fullName evidence="4">FecR domain-containing protein</fullName>
    </submittedName>
    <submittedName>
        <fullName evidence="3">Transmembrane sensor</fullName>
    </submittedName>
</protein>
<dbReference type="EMBL" id="JACHNX010000022">
    <property type="protein sequence ID" value="MBB4611247.1"/>
    <property type="molecule type" value="Genomic_DNA"/>
</dbReference>
<dbReference type="PIRSF" id="PIRSF018266">
    <property type="entry name" value="FecR"/>
    <property type="match status" value="1"/>
</dbReference>
<comment type="caution">
    <text evidence="4">The sequence shown here is derived from an EMBL/GenBank/DDBJ whole genome shotgun (WGS) entry which is preliminary data.</text>
</comment>
<evidence type="ECO:0000313" key="6">
    <source>
        <dbReference type="Proteomes" id="UP000704529"/>
    </source>
</evidence>
<feature type="domain" description="FecR protein" evidence="2">
    <location>
        <begin position="104"/>
        <end position="196"/>
    </location>
</feature>
<evidence type="ECO:0000313" key="3">
    <source>
        <dbReference type="EMBL" id="MBB4611247.1"/>
    </source>
</evidence>
<reference evidence="3 5" key="1">
    <citation type="submission" date="2020-08" db="EMBL/GenBank/DDBJ databases">
        <title>Genomic Encyclopedia of Type Strains, Phase IV (KMG-IV): sequencing the most valuable type-strain genomes for metagenomic binning, comparative biology and taxonomic classification.</title>
        <authorList>
            <person name="Goeker M."/>
        </authorList>
    </citation>
    <scope>NUCLEOTIDE SEQUENCE [LARGE SCALE GENOMIC DNA]</scope>
    <source>
        <strain evidence="3 5">DSM 14562</strain>
    </source>
</reference>
<dbReference type="PANTHER" id="PTHR30273">
    <property type="entry name" value="PERIPLASMIC SIGNAL SENSOR AND SIGMA FACTOR ACTIVATOR FECR-RELATED"/>
    <property type="match status" value="1"/>
</dbReference>
<evidence type="ECO:0000313" key="4">
    <source>
        <dbReference type="EMBL" id="MBN3557114.1"/>
    </source>
</evidence>
<organism evidence="4 6">
    <name type="scientific">Sphingomonas yabuuchiae</name>
    <dbReference type="NCBI Taxonomy" id="172044"/>
    <lineage>
        <taxon>Bacteria</taxon>
        <taxon>Pseudomonadati</taxon>
        <taxon>Pseudomonadota</taxon>
        <taxon>Alphaproteobacteria</taxon>
        <taxon>Sphingomonadales</taxon>
        <taxon>Sphingomonadaceae</taxon>
        <taxon>Sphingomonas</taxon>
    </lineage>
</organism>
<dbReference type="Pfam" id="PF04773">
    <property type="entry name" value="FecR"/>
    <property type="match status" value="1"/>
</dbReference>
<feature type="transmembrane region" description="Helical" evidence="1">
    <location>
        <begin position="80"/>
        <end position="98"/>
    </location>
</feature>
<sequence>MIDDIACRWAAAIDRGLDSDEDARLAAWLEEDGRHRGALLRARAALGLLDRARALSGLSEDDGFEDEGRAQRNRRHWRRWGGGAMAAALVAGLSLGFWPDRGERIDTRIGEIRRMPLADGSVALVNSGTTLRVAFTPAERHIDVSKGEAWFQVAHNPKRPFVVASGPYRVQAVGTAFDVRREGEAARVVVTKGVVKIWSVDSTEPPRRVAAGEWAVLHPDRMAVRAMQPQASDQQLAWREGRIVLDDMTLGQAVAEFNRYNNDQLEVAPPLARRRVVGWFRIYDVDGFAAASAAMVGGRVERRQVPGKGDVTRIIPQ</sequence>
<evidence type="ECO:0000259" key="2">
    <source>
        <dbReference type="Pfam" id="PF04773"/>
    </source>
</evidence>
<dbReference type="EMBL" id="JAFHKU010000107">
    <property type="protein sequence ID" value="MBN3557114.1"/>
    <property type="molecule type" value="Genomic_DNA"/>
</dbReference>
<evidence type="ECO:0000256" key="1">
    <source>
        <dbReference type="SAM" id="Phobius"/>
    </source>
</evidence>